<comment type="subunit">
    <text evidence="3">Monomer.</text>
</comment>
<sequence length="172" mass="19198">MYDFTNLNTLNFSWSLLKNGKEVANGALPVLDIAPYASQKVKIELPKLEDATAEYHLNLYAKTKTATDLVPNKHTVAFEQLVVSKGKSTLQFDTKEAIDVNEDTDFMTISGKSFKMAFDKKTGGLSTLDYGNGNVILEGIKANFWRPTTDNDFGHKMPKKLGVWKEASKNQE</sequence>
<feature type="domain" description="Beta-galactosidase" evidence="9">
    <location>
        <begin position="2"/>
        <end position="83"/>
    </location>
</feature>
<evidence type="ECO:0000256" key="2">
    <source>
        <dbReference type="ARBA" id="ARBA00001913"/>
    </source>
</evidence>
<keyword evidence="6" id="KW-0106">Calcium</keyword>
<dbReference type="InterPro" id="IPR004199">
    <property type="entry name" value="B-gal_small/dom_5"/>
</dbReference>
<accession>A0ABV5FCN5</accession>
<reference evidence="10 11" key="1">
    <citation type="submission" date="2024-09" db="EMBL/GenBank/DDBJ databases">
        <authorList>
            <person name="Sun Q."/>
            <person name="Mori K."/>
        </authorList>
    </citation>
    <scope>NUCLEOTIDE SEQUENCE [LARGE SCALE GENOMIC DNA]</scope>
    <source>
        <strain evidence="10 11">CECT 8622</strain>
    </source>
</reference>
<keyword evidence="7" id="KW-0326">Glycosidase</keyword>
<dbReference type="SUPFAM" id="SSF49303">
    <property type="entry name" value="beta-Galactosidase/glucuronidase domain"/>
    <property type="match status" value="1"/>
</dbReference>
<protein>
    <recommendedName>
        <fullName evidence="4">beta-galactosidase</fullName>
        <ecNumber evidence="4">3.2.1.23</ecNumber>
    </recommendedName>
</protein>
<evidence type="ECO:0000256" key="7">
    <source>
        <dbReference type="ARBA" id="ARBA00023295"/>
    </source>
</evidence>
<dbReference type="InterPro" id="IPR013783">
    <property type="entry name" value="Ig-like_fold"/>
</dbReference>
<dbReference type="InterPro" id="IPR011013">
    <property type="entry name" value="Gal_mutarotase_sf_dom"/>
</dbReference>
<comment type="catalytic activity">
    <reaction evidence="1">
        <text>Hydrolysis of terminal non-reducing beta-D-galactose residues in beta-D-galactosides.</text>
        <dbReference type="EC" id="3.2.1.23"/>
    </reaction>
</comment>
<dbReference type="InterPro" id="IPR032312">
    <property type="entry name" value="LacZ_4"/>
</dbReference>
<gene>
    <name evidence="10" type="ORF">ACFFU9_10685</name>
</gene>
<dbReference type="PANTHER" id="PTHR46323">
    <property type="entry name" value="BETA-GALACTOSIDASE"/>
    <property type="match status" value="1"/>
</dbReference>
<feature type="non-terminal residue" evidence="10">
    <location>
        <position position="172"/>
    </location>
</feature>
<feature type="domain" description="Beta galactosidase small chain/" evidence="8">
    <location>
        <begin position="110"/>
        <end position="169"/>
    </location>
</feature>
<evidence type="ECO:0000259" key="8">
    <source>
        <dbReference type="Pfam" id="PF02929"/>
    </source>
</evidence>
<dbReference type="PANTHER" id="PTHR46323:SF2">
    <property type="entry name" value="BETA-GALACTOSIDASE"/>
    <property type="match status" value="1"/>
</dbReference>
<evidence type="ECO:0000313" key="11">
    <source>
        <dbReference type="Proteomes" id="UP001589585"/>
    </source>
</evidence>
<dbReference type="Gene3D" id="2.60.40.10">
    <property type="entry name" value="Immunoglobulins"/>
    <property type="match status" value="1"/>
</dbReference>
<comment type="cofactor">
    <cofactor evidence="2">
        <name>Ca(2+)</name>
        <dbReference type="ChEBI" id="CHEBI:29108"/>
    </cofactor>
</comment>
<dbReference type="Pfam" id="PF02929">
    <property type="entry name" value="Bgal_small_N"/>
    <property type="match status" value="1"/>
</dbReference>
<name>A0ABV5FCN5_9FLAO</name>
<dbReference type="Proteomes" id="UP001589585">
    <property type="component" value="Unassembled WGS sequence"/>
</dbReference>
<dbReference type="SUPFAM" id="SSF74650">
    <property type="entry name" value="Galactose mutarotase-like"/>
    <property type="match status" value="1"/>
</dbReference>
<proteinExistence type="predicted"/>
<comment type="caution">
    <text evidence="10">The sequence shown here is derived from an EMBL/GenBank/DDBJ whole genome shotgun (WGS) entry which is preliminary data.</text>
</comment>
<keyword evidence="11" id="KW-1185">Reference proteome</keyword>
<evidence type="ECO:0000256" key="3">
    <source>
        <dbReference type="ARBA" id="ARBA00011245"/>
    </source>
</evidence>
<dbReference type="InterPro" id="IPR036156">
    <property type="entry name" value="Beta-gal/glucu_dom_sf"/>
</dbReference>
<evidence type="ECO:0000256" key="5">
    <source>
        <dbReference type="ARBA" id="ARBA00022801"/>
    </source>
</evidence>
<dbReference type="EMBL" id="JBHMFC010000059">
    <property type="protein sequence ID" value="MFB9057207.1"/>
    <property type="molecule type" value="Genomic_DNA"/>
</dbReference>
<evidence type="ECO:0000256" key="6">
    <source>
        <dbReference type="ARBA" id="ARBA00022837"/>
    </source>
</evidence>
<organism evidence="10 11">
    <name type="scientific">Mariniflexile ostreae</name>
    <dbReference type="NCBI Taxonomy" id="1520892"/>
    <lineage>
        <taxon>Bacteria</taxon>
        <taxon>Pseudomonadati</taxon>
        <taxon>Bacteroidota</taxon>
        <taxon>Flavobacteriia</taxon>
        <taxon>Flavobacteriales</taxon>
        <taxon>Flavobacteriaceae</taxon>
        <taxon>Mariniflexile</taxon>
    </lineage>
</organism>
<dbReference type="Pfam" id="PF16353">
    <property type="entry name" value="LacZ_4"/>
    <property type="match status" value="1"/>
</dbReference>
<dbReference type="EC" id="3.2.1.23" evidence="4"/>
<dbReference type="Gene3D" id="2.70.98.10">
    <property type="match status" value="1"/>
</dbReference>
<evidence type="ECO:0000256" key="4">
    <source>
        <dbReference type="ARBA" id="ARBA00012756"/>
    </source>
</evidence>
<evidence type="ECO:0000259" key="9">
    <source>
        <dbReference type="Pfam" id="PF16353"/>
    </source>
</evidence>
<evidence type="ECO:0000313" key="10">
    <source>
        <dbReference type="EMBL" id="MFB9057207.1"/>
    </source>
</evidence>
<evidence type="ECO:0000256" key="1">
    <source>
        <dbReference type="ARBA" id="ARBA00001412"/>
    </source>
</evidence>
<keyword evidence="5" id="KW-0378">Hydrolase</keyword>
<dbReference type="InterPro" id="IPR014718">
    <property type="entry name" value="GH-type_carb-bd"/>
</dbReference>
<dbReference type="InterPro" id="IPR050347">
    <property type="entry name" value="Bact_Beta-galactosidase"/>
</dbReference>